<name>A0A8D5AJQ0_9GAMM</name>
<gene>
    <name evidence="2" type="ORF">MoryE10_32470</name>
</gene>
<dbReference type="Pfam" id="PF03695">
    <property type="entry name" value="UPF0149"/>
    <property type="match status" value="1"/>
</dbReference>
<dbReference type="Gene3D" id="1.20.120.740">
    <property type="entry name" value="YgfB uncharacterised protein family UPF0149, PF03695"/>
    <property type="match status" value="1"/>
</dbReference>
<keyword evidence="3" id="KW-1185">Reference proteome</keyword>
<dbReference type="KEGG" id="moz:MoryE10_32470"/>
<dbReference type="InterPro" id="IPR011978">
    <property type="entry name" value="YgfB-like"/>
</dbReference>
<reference evidence="2" key="1">
    <citation type="submission" date="2019-06" db="EMBL/GenBank/DDBJ databases">
        <title>Complete genome sequence of Methylogaea oryzae strain JCM16910.</title>
        <authorList>
            <person name="Asakawa S."/>
        </authorList>
    </citation>
    <scope>NUCLEOTIDE SEQUENCE</scope>
    <source>
        <strain evidence="2">E10</strain>
    </source>
</reference>
<organism evidence="2 3">
    <name type="scientific">Methylogaea oryzae</name>
    <dbReference type="NCBI Taxonomy" id="1295382"/>
    <lineage>
        <taxon>Bacteria</taxon>
        <taxon>Pseudomonadati</taxon>
        <taxon>Pseudomonadota</taxon>
        <taxon>Gammaproteobacteria</taxon>
        <taxon>Methylococcales</taxon>
        <taxon>Methylococcaceae</taxon>
        <taxon>Methylogaea</taxon>
    </lineage>
</organism>
<sequence length="179" mass="19825">MSTHSDYEAFDDLVAGNAAFADAAECHGALSGMLCVNRRLRLEEWLAEVFGAAGHALDDKGLHLFSALFDQTRDALEAFEFDFDLFLPDEDVDLPDRAEALSHWCKGFLHGLGSLSEGVACGEDGKEVLRDIYQIAQLQSEGLSDDDEDSYMELAEYLRVGVQLLRTEFQAPVDAKHLH</sequence>
<evidence type="ECO:0000256" key="1">
    <source>
        <dbReference type="ARBA" id="ARBA00038308"/>
    </source>
</evidence>
<accession>A0A8D5AJQ0</accession>
<dbReference type="PANTHER" id="PTHR37528">
    <property type="entry name" value="UPF0149 PROTEIN YGFB"/>
    <property type="match status" value="1"/>
</dbReference>
<protein>
    <recommendedName>
        <fullName evidence="4">YecA family protein</fullName>
    </recommendedName>
</protein>
<evidence type="ECO:0000313" key="3">
    <source>
        <dbReference type="Proteomes" id="UP000824988"/>
    </source>
</evidence>
<proteinExistence type="inferred from homology"/>
<dbReference type="PANTHER" id="PTHR37528:SF1">
    <property type="entry name" value="UPF0149 PROTEIN YGFB"/>
    <property type="match status" value="1"/>
</dbReference>
<evidence type="ECO:0000313" key="2">
    <source>
        <dbReference type="EMBL" id="BBL72641.1"/>
    </source>
</evidence>
<dbReference type="SUPFAM" id="SSF101327">
    <property type="entry name" value="YgfB-like"/>
    <property type="match status" value="1"/>
</dbReference>
<dbReference type="InterPro" id="IPR036255">
    <property type="entry name" value="YgfB-like_sf"/>
</dbReference>
<dbReference type="GO" id="GO:0005829">
    <property type="term" value="C:cytosol"/>
    <property type="evidence" value="ECO:0007669"/>
    <property type="project" value="TreeGrafter"/>
</dbReference>
<comment type="similarity">
    <text evidence="1">Belongs to the UPF0149 family.</text>
</comment>
<evidence type="ECO:0008006" key="4">
    <source>
        <dbReference type="Google" id="ProtNLM"/>
    </source>
</evidence>
<dbReference type="RefSeq" id="WP_054774006.1">
    <property type="nucleotide sequence ID" value="NZ_AP019782.1"/>
</dbReference>
<dbReference type="Proteomes" id="UP000824988">
    <property type="component" value="Chromosome"/>
</dbReference>
<dbReference type="EMBL" id="AP019782">
    <property type="protein sequence ID" value="BBL72641.1"/>
    <property type="molecule type" value="Genomic_DNA"/>
</dbReference>
<dbReference type="AlphaFoldDB" id="A0A8D5AJQ0"/>